<dbReference type="GO" id="GO:0006629">
    <property type="term" value="P:lipid metabolic process"/>
    <property type="evidence" value="ECO:0007669"/>
    <property type="project" value="InterPro"/>
</dbReference>
<gene>
    <name evidence="1" type="ORF">FBUS_03866</name>
</gene>
<dbReference type="Pfam" id="PF02450">
    <property type="entry name" value="LCAT"/>
    <property type="match status" value="2"/>
</dbReference>
<proteinExistence type="predicted"/>
<keyword evidence="1" id="KW-0808">Transferase</keyword>
<evidence type="ECO:0000313" key="2">
    <source>
        <dbReference type="Proteomes" id="UP000728185"/>
    </source>
</evidence>
<keyword evidence="2" id="KW-1185">Reference proteome</keyword>
<name>A0A8E0VJM4_9TREM</name>
<dbReference type="InterPro" id="IPR029058">
    <property type="entry name" value="AB_hydrolase_fold"/>
</dbReference>
<dbReference type="Proteomes" id="UP000728185">
    <property type="component" value="Unassembled WGS sequence"/>
</dbReference>
<dbReference type="EMBL" id="LUCM01007680">
    <property type="protein sequence ID" value="KAA0189533.1"/>
    <property type="molecule type" value="Genomic_DNA"/>
</dbReference>
<dbReference type="InterPro" id="IPR003386">
    <property type="entry name" value="LACT/PDAT_acylTrfase"/>
</dbReference>
<evidence type="ECO:0000313" key="1">
    <source>
        <dbReference type="EMBL" id="KAA0189533.1"/>
    </source>
</evidence>
<dbReference type="Gene3D" id="3.40.50.1820">
    <property type="entry name" value="alpha/beta hydrolase"/>
    <property type="match status" value="2"/>
</dbReference>
<feature type="non-terminal residue" evidence="1">
    <location>
        <position position="1"/>
    </location>
</feature>
<keyword evidence="1" id="KW-0012">Acyltransferase</keyword>
<dbReference type="AlphaFoldDB" id="A0A8E0VJM4"/>
<accession>A0A8E0VJM4</accession>
<dbReference type="PANTHER" id="PTHR11440">
    <property type="entry name" value="LECITHIN-CHOLESTEROL ACYLTRANSFERASE-RELATED"/>
    <property type="match status" value="1"/>
</dbReference>
<reference evidence="1" key="1">
    <citation type="submission" date="2019-05" db="EMBL/GenBank/DDBJ databases">
        <title>Annotation for the trematode Fasciolopsis buski.</title>
        <authorList>
            <person name="Choi Y.-J."/>
        </authorList>
    </citation>
    <scope>NUCLEOTIDE SEQUENCE</scope>
    <source>
        <strain evidence="1">HT</strain>
        <tissue evidence="1">Whole worm</tissue>
    </source>
</reference>
<comment type="caution">
    <text evidence="1">The sequence shown here is derived from an EMBL/GenBank/DDBJ whole genome shotgun (WGS) entry which is preliminary data.</text>
</comment>
<dbReference type="GO" id="GO:0008374">
    <property type="term" value="F:O-acyltransferase activity"/>
    <property type="evidence" value="ECO:0007669"/>
    <property type="project" value="InterPro"/>
</dbReference>
<organism evidence="1 2">
    <name type="scientific">Fasciolopsis buskii</name>
    <dbReference type="NCBI Taxonomy" id="27845"/>
    <lineage>
        <taxon>Eukaryota</taxon>
        <taxon>Metazoa</taxon>
        <taxon>Spiralia</taxon>
        <taxon>Lophotrochozoa</taxon>
        <taxon>Platyhelminthes</taxon>
        <taxon>Trematoda</taxon>
        <taxon>Digenea</taxon>
        <taxon>Plagiorchiida</taxon>
        <taxon>Echinostomata</taxon>
        <taxon>Echinostomatoidea</taxon>
        <taxon>Fasciolidae</taxon>
        <taxon>Fasciolopsis</taxon>
    </lineage>
</organism>
<dbReference type="OrthoDB" id="190846at2759"/>
<dbReference type="SUPFAM" id="SSF53474">
    <property type="entry name" value="alpha/beta-Hydrolases"/>
    <property type="match status" value="1"/>
</dbReference>
<sequence>CDQVFYALVLAVFTVRSGCTDKYPIVLVPGDGGSQAYCSYKGKNQSFLIWVNLIYFFRPSWLEGYFNLVYDPNTGNFTDAPDCDVVFPGWGETWSIENLDTSRHSSTVYFEYLVSSLLRDPFYKSGVTLRGAPFDFRKSPNLNTNFSRNMTIMIEETYNISGGRPVVLVGHSLGSLYCLAFLKEQSNAWKKKFIKSFLSVSGPLGGSVKALKIEASGDNFGLIAPSALSFRSVQRSMPSLTFLLPDPRLWPPTEKLIITPNKNYSAHDYKEFFDDINYTLGYEMLLRTKDSVDVLLGPTGIDELYCIYGTGLPTTYQMIYLPPTFYRSAFPDQYPTLITGDGDGTVHTRSLQLCRFWPGAKSYEFPGAEHLRIVGDSRMIDLLRQISGSSVS</sequence>
<protein>
    <submittedName>
        <fullName evidence="1">Phosphatidylcholine-sterol acyltransferase (Lecithin-cholesterol acyltransferase)/ Phospholipase A</fullName>
    </submittedName>
</protein>